<feature type="signal peptide" evidence="3">
    <location>
        <begin position="1"/>
        <end position="17"/>
    </location>
</feature>
<comment type="caution">
    <text evidence="5">The sequence shown here is derived from an EMBL/GenBank/DDBJ whole genome shotgun (WGS) entry which is preliminary data.</text>
</comment>
<organism evidence="5 6">
    <name type="scientific">Mizuhopecten yessoensis</name>
    <name type="common">Japanese scallop</name>
    <name type="synonym">Patinopecten yessoensis</name>
    <dbReference type="NCBI Taxonomy" id="6573"/>
    <lineage>
        <taxon>Eukaryota</taxon>
        <taxon>Metazoa</taxon>
        <taxon>Spiralia</taxon>
        <taxon>Lophotrochozoa</taxon>
        <taxon>Mollusca</taxon>
        <taxon>Bivalvia</taxon>
        <taxon>Autobranchia</taxon>
        <taxon>Pteriomorphia</taxon>
        <taxon>Pectinida</taxon>
        <taxon>Pectinoidea</taxon>
        <taxon>Pectinidae</taxon>
        <taxon>Mizuhopecten</taxon>
    </lineage>
</organism>
<dbReference type="Pfam" id="PF00086">
    <property type="entry name" value="Thyroglobulin_1"/>
    <property type="match status" value="2"/>
</dbReference>
<evidence type="ECO:0000313" key="6">
    <source>
        <dbReference type="Proteomes" id="UP000242188"/>
    </source>
</evidence>
<dbReference type="InterPro" id="IPR036857">
    <property type="entry name" value="Thyroglobulin_1_sf"/>
</dbReference>
<dbReference type="InterPro" id="IPR000716">
    <property type="entry name" value="Thyroglobulin_1"/>
</dbReference>
<feature type="domain" description="Thyroglobulin type-1" evidence="4">
    <location>
        <begin position="104"/>
        <end position="175"/>
    </location>
</feature>
<dbReference type="EMBL" id="NEDP02005459">
    <property type="protein sequence ID" value="OWF40579.1"/>
    <property type="molecule type" value="Genomic_DNA"/>
</dbReference>
<dbReference type="AlphaFoldDB" id="A0A210PVS8"/>
<keyword evidence="6" id="KW-1185">Reference proteome</keyword>
<accession>A0A210PVS8</accession>
<keyword evidence="1" id="KW-1015">Disulfide bond</keyword>
<feature type="chain" id="PRO_5012871657" evidence="3">
    <location>
        <begin position="18"/>
        <end position="237"/>
    </location>
</feature>
<evidence type="ECO:0000256" key="2">
    <source>
        <dbReference type="PROSITE-ProRule" id="PRU00500"/>
    </source>
</evidence>
<dbReference type="OrthoDB" id="1725934at2759"/>
<sequence>MLKLLICFSLAIVVSEAIVCLPNQCATVRCAAVTEDTCNGLVVQNGGFCGCCDACKELLIEGAYCGSGFLLGVPSNSQCGKGLHCDPHTMHCVSDAHVQAVRETAPCAAAHQTYLASQQTNGGFGLLGAVEPLCDENGFYQPKQCEGSVCSCVSKTGRDILNYRADIWQSEDMNCQCARDQQEYMDTGLIGRFFYCTPNGNYQNHQCLGSVCHCIDNRGQMVGTQTVSIGDLAKLSC</sequence>
<dbReference type="PROSITE" id="PS51162">
    <property type="entry name" value="THYROGLOBULIN_1_2"/>
    <property type="match status" value="1"/>
</dbReference>
<dbReference type="Gene3D" id="4.10.800.10">
    <property type="entry name" value="Thyroglobulin type-1"/>
    <property type="match status" value="1"/>
</dbReference>
<gene>
    <name evidence="5" type="ORF">KP79_PYT04456</name>
</gene>
<reference evidence="5 6" key="1">
    <citation type="journal article" date="2017" name="Nat. Ecol. Evol.">
        <title>Scallop genome provides insights into evolution of bilaterian karyotype and development.</title>
        <authorList>
            <person name="Wang S."/>
            <person name="Zhang J."/>
            <person name="Jiao W."/>
            <person name="Li J."/>
            <person name="Xun X."/>
            <person name="Sun Y."/>
            <person name="Guo X."/>
            <person name="Huan P."/>
            <person name="Dong B."/>
            <person name="Zhang L."/>
            <person name="Hu X."/>
            <person name="Sun X."/>
            <person name="Wang J."/>
            <person name="Zhao C."/>
            <person name="Wang Y."/>
            <person name="Wang D."/>
            <person name="Huang X."/>
            <person name="Wang R."/>
            <person name="Lv J."/>
            <person name="Li Y."/>
            <person name="Zhang Z."/>
            <person name="Liu B."/>
            <person name="Lu W."/>
            <person name="Hui Y."/>
            <person name="Liang J."/>
            <person name="Zhou Z."/>
            <person name="Hou R."/>
            <person name="Li X."/>
            <person name="Liu Y."/>
            <person name="Li H."/>
            <person name="Ning X."/>
            <person name="Lin Y."/>
            <person name="Zhao L."/>
            <person name="Xing Q."/>
            <person name="Dou J."/>
            <person name="Li Y."/>
            <person name="Mao J."/>
            <person name="Guo H."/>
            <person name="Dou H."/>
            <person name="Li T."/>
            <person name="Mu C."/>
            <person name="Jiang W."/>
            <person name="Fu Q."/>
            <person name="Fu X."/>
            <person name="Miao Y."/>
            <person name="Liu J."/>
            <person name="Yu Q."/>
            <person name="Li R."/>
            <person name="Liao H."/>
            <person name="Li X."/>
            <person name="Kong Y."/>
            <person name="Jiang Z."/>
            <person name="Chourrout D."/>
            <person name="Li R."/>
            <person name="Bao Z."/>
        </authorList>
    </citation>
    <scope>NUCLEOTIDE SEQUENCE [LARGE SCALE GENOMIC DNA]</scope>
    <source>
        <strain evidence="5 6">PY_sf001</strain>
    </source>
</reference>
<name>A0A210PVS8_MIZYE</name>
<keyword evidence="3" id="KW-0732">Signal</keyword>
<comment type="caution">
    <text evidence="2">Lacks conserved residue(s) required for the propagation of feature annotation.</text>
</comment>
<evidence type="ECO:0000313" key="5">
    <source>
        <dbReference type="EMBL" id="OWF40579.1"/>
    </source>
</evidence>
<evidence type="ECO:0000256" key="3">
    <source>
        <dbReference type="SAM" id="SignalP"/>
    </source>
</evidence>
<dbReference type="SUPFAM" id="SSF57610">
    <property type="entry name" value="Thyroglobulin type-1 domain"/>
    <property type="match status" value="2"/>
</dbReference>
<evidence type="ECO:0000259" key="4">
    <source>
        <dbReference type="PROSITE" id="PS51162"/>
    </source>
</evidence>
<dbReference type="Proteomes" id="UP000242188">
    <property type="component" value="Unassembled WGS sequence"/>
</dbReference>
<evidence type="ECO:0000256" key="1">
    <source>
        <dbReference type="ARBA" id="ARBA00023157"/>
    </source>
</evidence>
<protein>
    <submittedName>
        <fullName evidence="5">Testican-3</fullName>
    </submittedName>
</protein>
<proteinExistence type="predicted"/>